<organism evidence="1 2">
    <name type="scientific">Photorhabdus laumondii subsp. laumondii</name>
    <name type="common">Photorhabdus luminescens subsp. laumondii</name>
    <dbReference type="NCBI Taxonomy" id="141679"/>
    <lineage>
        <taxon>Bacteria</taxon>
        <taxon>Pseudomonadati</taxon>
        <taxon>Pseudomonadota</taxon>
        <taxon>Gammaproteobacteria</taxon>
        <taxon>Enterobacterales</taxon>
        <taxon>Morganellaceae</taxon>
        <taxon>Photorhabdus</taxon>
    </lineage>
</organism>
<dbReference type="AlphaFoldDB" id="A0A6L9JIW0"/>
<comment type="caution">
    <text evidence="1">The sequence shown here is derived from an EMBL/GenBank/DDBJ whole genome shotgun (WGS) entry which is preliminary data.</text>
</comment>
<dbReference type="GeneID" id="48846544"/>
<gene>
    <name evidence="1" type="ORF">GPY51_07785</name>
</gene>
<name>A0A6L9JIW0_PHOLM</name>
<accession>A0A6L9JIW0</accession>
<sequence>MKLFNALGFRWDRSSVPLIVPIHSIERVCFRFHRMLPEFVWDASVLEGNPFTFPEVKTLLGGLSPGCRANSNGE</sequence>
<protein>
    <submittedName>
        <fullName evidence="1">Uncharacterized protein</fullName>
    </submittedName>
</protein>
<reference evidence="1 2" key="1">
    <citation type="submission" date="2019-12" db="EMBL/GenBank/DDBJ databases">
        <title>Engineering Photorhabdus to improve their lethality against agricultural pests.</title>
        <authorList>
            <person name="Machado R.A.R."/>
        </authorList>
    </citation>
    <scope>NUCLEOTIDE SEQUENCE [LARGE SCALE GENOMIC DNA]</scope>
    <source>
        <strain evidence="1 2">EN01</strain>
    </source>
</reference>
<dbReference type="Proteomes" id="UP000479300">
    <property type="component" value="Unassembled WGS sequence"/>
</dbReference>
<evidence type="ECO:0000313" key="2">
    <source>
        <dbReference type="Proteomes" id="UP000479300"/>
    </source>
</evidence>
<evidence type="ECO:0000313" key="1">
    <source>
        <dbReference type="EMBL" id="NDL38683.1"/>
    </source>
</evidence>
<dbReference type="EMBL" id="WSFA01000014">
    <property type="protein sequence ID" value="NDL38683.1"/>
    <property type="molecule type" value="Genomic_DNA"/>
</dbReference>
<dbReference type="RefSeq" id="WP_011144648.1">
    <property type="nucleotide sequence ID" value="NZ_CAWMTZ010000226.1"/>
</dbReference>
<dbReference type="KEGG" id="plum:A4R40_01220"/>
<proteinExistence type="predicted"/>